<dbReference type="CDD" id="cd02440">
    <property type="entry name" value="AdoMet_MTases"/>
    <property type="match status" value="1"/>
</dbReference>
<dbReference type="InterPro" id="IPR029063">
    <property type="entry name" value="SAM-dependent_MTases_sf"/>
</dbReference>
<dbReference type="SUPFAM" id="SSF53335">
    <property type="entry name" value="S-adenosyl-L-methionine-dependent methyltransferases"/>
    <property type="match status" value="1"/>
</dbReference>
<protein>
    <recommendedName>
        <fullName evidence="3">Methyltransferase domain-containing protein</fullName>
    </recommendedName>
</protein>
<evidence type="ECO:0000313" key="5">
    <source>
        <dbReference type="Proteomes" id="UP000044602"/>
    </source>
</evidence>
<dbReference type="PANTHER" id="PTHR43861">
    <property type="entry name" value="TRANS-ACONITATE 2-METHYLTRANSFERASE-RELATED"/>
    <property type="match status" value="1"/>
</dbReference>
<dbReference type="EMBL" id="CVQH01021084">
    <property type="protein sequence ID" value="CRK29234.1"/>
    <property type="molecule type" value="Genomic_DNA"/>
</dbReference>
<keyword evidence="1" id="KW-0808">Transferase</keyword>
<evidence type="ECO:0000256" key="1">
    <source>
        <dbReference type="ARBA" id="ARBA00022679"/>
    </source>
</evidence>
<feature type="region of interest" description="Disordered" evidence="2">
    <location>
        <begin position="1"/>
        <end position="20"/>
    </location>
</feature>
<dbReference type="Gene3D" id="3.40.50.150">
    <property type="entry name" value="Vaccinia Virus protein VP39"/>
    <property type="match status" value="1"/>
</dbReference>
<sequence length="299" mass="33605">MTASSATLEEQNRVDSAEIQNPQAIGTDLLNETNSRAANLNSWNKNSNFWDTTLGEGNDMFTQLILPTIEELAEVQPRHRVLDLGTGNGIVARRLARRGVAVLATDYSPQQIENARKRSQDLGLSISYELLDLLSRDALDAFAAEHAEEFDVITGSMLLKELSDLTELSKFLPKVLKPTGRIIMANLHPCFHKPGAHRIIEVIENQETGDQEFHTSIKISKYLNIGPVQSQALRGQPEPLIWFHRPIHQLLEPFFDAGLLINKVREPSFDDGDDPGQAQSYHNFPQIPMQFIFRLVRTS</sequence>
<evidence type="ECO:0000259" key="3">
    <source>
        <dbReference type="Pfam" id="PF13649"/>
    </source>
</evidence>
<dbReference type="GO" id="GO:0016740">
    <property type="term" value="F:transferase activity"/>
    <property type="evidence" value="ECO:0007669"/>
    <property type="project" value="UniProtKB-KW"/>
</dbReference>
<accession>A0A0G4M4P7</accession>
<proteinExistence type="predicted"/>
<keyword evidence="5" id="KW-1185">Reference proteome</keyword>
<dbReference type="Proteomes" id="UP000044602">
    <property type="component" value="Unassembled WGS sequence"/>
</dbReference>
<organism evidence="4 5">
    <name type="scientific">Verticillium longisporum</name>
    <name type="common">Verticillium dahliae var. longisporum</name>
    <dbReference type="NCBI Taxonomy" id="100787"/>
    <lineage>
        <taxon>Eukaryota</taxon>
        <taxon>Fungi</taxon>
        <taxon>Dikarya</taxon>
        <taxon>Ascomycota</taxon>
        <taxon>Pezizomycotina</taxon>
        <taxon>Sordariomycetes</taxon>
        <taxon>Hypocreomycetidae</taxon>
        <taxon>Glomerellales</taxon>
        <taxon>Plectosphaerellaceae</taxon>
        <taxon>Verticillium</taxon>
    </lineage>
</organism>
<evidence type="ECO:0000256" key="2">
    <source>
        <dbReference type="SAM" id="MobiDB-lite"/>
    </source>
</evidence>
<gene>
    <name evidence="4" type="ORF">BN1708_004911</name>
</gene>
<name>A0A0G4M4P7_VERLO</name>
<dbReference type="Pfam" id="PF13649">
    <property type="entry name" value="Methyltransf_25"/>
    <property type="match status" value="1"/>
</dbReference>
<dbReference type="InterPro" id="IPR041698">
    <property type="entry name" value="Methyltransf_25"/>
</dbReference>
<dbReference type="STRING" id="100787.A0A0G4M4P7"/>
<evidence type="ECO:0000313" key="4">
    <source>
        <dbReference type="EMBL" id="CRK29234.1"/>
    </source>
</evidence>
<reference evidence="4 5" key="1">
    <citation type="submission" date="2015-05" db="EMBL/GenBank/DDBJ databases">
        <authorList>
            <person name="Wang D.B."/>
            <person name="Wang M."/>
        </authorList>
    </citation>
    <scope>NUCLEOTIDE SEQUENCE [LARGE SCALE GENOMIC DNA]</scope>
    <source>
        <strain evidence="4">VL1</strain>
    </source>
</reference>
<dbReference type="AlphaFoldDB" id="A0A0G4M4P7"/>
<feature type="domain" description="Methyltransferase" evidence="3">
    <location>
        <begin position="81"/>
        <end position="180"/>
    </location>
</feature>